<dbReference type="EMBL" id="AP027059">
    <property type="protein sequence ID" value="BDU50402.1"/>
    <property type="molecule type" value="Genomic_DNA"/>
</dbReference>
<reference evidence="2 3" key="1">
    <citation type="submission" date="2022-11" db="EMBL/GenBank/DDBJ databases">
        <title>Haliovirga abyssi gen. nov., sp. nov., a mesophilic fermentative bacterium isolated from the Iheya North hydrothermal field and the proposal of Haliovirgaceae fam. nov.</title>
        <authorList>
            <person name="Miyazaki U."/>
            <person name="Tame A."/>
            <person name="Miyazaki J."/>
            <person name="Takai K."/>
            <person name="Sawayama S."/>
            <person name="Kitajima M."/>
            <person name="Okamoto A."/>
            <person name="Nakagawa S."/>
        </authorList>
    </citation>
    <scope>NUCLEOTIDE SEQUENCE [LARGE SCALE GENOMIC DNA]</scope>
    <source>
        <strain evidence="2 3">IC12</strain>
    </source>
</reference>
<dbReference type="InterPro" id="IPR040788">
    <property type="entry name" value="HEPN_MAE_28990"/>
</dbReference>
<accession>A0AAU9DDJ6</accession>
<proteinExistence type="predicted"/>
<keyword evidence="3" id="KW-1185">Reference proteome</keyword>
<evidence type="ECO:0000313" key="3">
    <source>
        <dbReference type="Proteomes" id="UP001321582"/>
    </source>
</evidence>
<dbReference type="Proteomes" id="UP001321582">
    <property type="component" value="Chromosome"/>
</dbReference>
<evidence type="ECO:0000259" key="1">
    <source>
        <dbReference type="Pfam" id="PF18737"/>
    </source>
</evidence>
<feature type="domain" description="MAE-28990/MAE-18760-like HEPN" evidence="1">
    <location>
        <begin position="2"/>
        <end position="213"/>
    </location>
</feature>
<dbReference type="KEGG" id="haby:HLVA_09710"/>
<dbReference type="AlphaFoldDB" id="A0AAU9DDJ6"/>
<evidence type="ECO:0000313" key="2">
    <source>
        <dbReference type="EMBL" id="BDU50402.1"/>
    </source>
</evidence>
<protein>
    <recommendedName>
        <fullName evidence="1">MAE-28990/MAE-18760-like HEPN domain-containing protein</fullName>
    </recommendedName>
</protein>
<sequence>MTNDLREFFEERKLEVEEFFNFLSTINDKKTYKNEFLILKSQSILLLYNLIEGSVNKGIEYIIDSINDKMLKYSEIDEKIKIIWYKHKASNIRNKDDYSEILREIENYINQEVEIDIKKFRKNNSSYFSAGNLDGNAIKKMLEKRFEIDFSKQEYRLKRIKDDRNFLAHGEKSFKEIGRDKSLEELIETKKKSFEFLDSYMEKIEEYIENEKYLV</sequence>
<organism evidence="2 3">
    <name type="scientific">Haliovirga abyssi</name>
    <dbReference type="NCBI Taxonomy" id="2996794"/>
    <lineage>
        <taxon>Bacteria</taxon>
        <taxon>Fusobacteriati</taxon>
        <taxon>Fusobacteriota</taxon>
        <taxon>Fusobacteriia</taxon>
        <taxon>Fusobacteriales</taxon>
        <taxon>Haliovirgaceae</taxon>
        <taxon>Haliovirga</taxon>
    </lineage>
</organism>
<dbReference type="Pfam" id="PF18737">
    <property type="entry name" value="HEPN_MAE_28990"/>
    <property type="match status" value="1"/>
</dbReference>
<name>A0AAU9DDJ6_9FUSO</name>
<dbReference type="RefSeq" id="WP_307905334.1">
    <property type="nucleotide sequence ID" value="NZ_AP027059.1"/>
</dbReference>
<gene>
    <name evidence="2" type="ORF">HLVA_09710</name>
</gene>